<gene>
    <name evidence="4" type="ORF">LTR97_003053</name>
</gene>
<comment type="caution">
    <text evidence="4">The sequence shown here is derived from an EMBL/GenBank/DDBJ whole genome shotgun (WGS) entry which is preliminary data.</text>
</comment>
<dbReference type="CDD" id="cd00067">
    <property type="entry name" value="GAL4"/>
    <property type="match status" value="1"/>
</dbReference>
<organism evidence="4 5">
    <name type="scientific">Elasticomyces elasticus</name>
    <dbReference type="NCBI Taxonomy" id="574655"/>
    <lineage>
        <taxon>Eukaryota</taxon>
        <taxon>Fungi</taxon>
        <taxon>Dikarya</taxon>
        <taxon>Ascomycota</taxon>
        <taxon>Pezizomycotina</taxon>
        <taxon>Dothideomycetes</taxon>
        <taxon>Dothideomycetidae</taxon>
        <taxon>Mycosphaerellales</taxon>
        <taxon>Teratosphaeriaceae</taxon>
        <taxon>Elasticomyces</taxon>
    </lineage>
</organism>
<dbReference type="Gene3D" id="4.10.240.10">
    <property type="entry name" value="Zn(2)-C6 fungal-type DNA-binding domain"/>
    <property type="match status" value="1"/>
</dbReference>
<evidence type="ECO:0000259" key="3">
    <source>
        <dbReference type="PROSITE" id="PS50048"/>
    </source>
</evidence>
<sequence>MTGQSDKNSGLTSELTLGNLHTATQAVCDDTHKGCGSADTSKKDPASLPLSSPRRIACDVCRRRRIRCSHKSCTECRERNISCAHPVAAESENTVALFSSLSFESKNSVAFSSTSAQEAFLPGAGSSEPRFPAGDLRVEMETGPLMRRRTMFIPRDSEGTLYLESGPSTSSDDEDPRIRAGKEMDRLLDSVAKQRKEQRNRPMLYVYLGPGTGQADDRKKPLRLQDMIRRQVDQHESKVDEGWTSHLCDRTVATNEAKVVGVQQEERSTSNPMHDN</sequence>
<dbReference type="Proteomes" id="UP001310594">
    <property type="component" value="Unassembled WGS sequence"/>
</dbReference>
<dbReference type="PROSITE" id="PS50048">
    <property type="entry name" value="ZN2_CY6_FUNGAL_2"/>
    <property type="match status" value="1"/>
</dbReference>
<dbReference type="InterPro" id="IPR036864">
    <property type="entry name" value="Zn2-C6_fun-type_DNA-bd_sf"/>
</dbReference>
<proteinExistence type="predicted"/>
<feature type="region of interest" description="Disordered" evidence="2">
    <location>
        <begin position="255"/>
        <end position="276"/>
    </location>
</feature>
<feature type="compositionally biased region" description="Basic and acidic residues" evidence="2">
    <location>
        <begin position="264"/>
        <end position="276"/>
    </location>
</feature>
<dbReference type="AlphaFoldDB" id="A0AAN7WDX3"/>
<evidence type="ECO:0000256" key="2">
    <source>
        <dbReference type="SAM" id="MobiDB-lite"/>
    </source>
</evidence>
<dbReference type="InterPro" id="IPR001138">
    <property type="entry name" value="Zn2Cys6_DnaBD"/>
</dbReference>
<name>A0AAN7WDX3_9PEZI</name>
<dbReference type="GO" id="GO:0008270">
    <property type="term" value="F:zinc ion binding"/>
    <property type="evidence" value="ECO:0007669"/>
    <property type="project" value="InterPro"/>
</dbReference>
<evidence type="ECO:0000313" key="4">
    <source>
        <dbReference type="EMBL" id="KAK5704040.1"/>
    </source>
</evidence>
<accession>A0AAN7WDX3</accession>
<evidence type="ECO:0000256" key="1">
    <source>
        <dbReference type="ARBA" id="ARBA00023242"/>
    </source>
</evidence>
<protein>
    <recommendedName>
        <fullName evidence="3">Zn(2)-C6 fungal-type domain-containing protein</fullName>
    </recommendedName>
</protein>
<dbReference type="EMBL" id="JAVRQU010000004">
    <property type="protein sequence ID" value="KAK5704040.1"/>
    <property type="molecule type" value="Genomic_DNA"/>
</dbReference>
<dbReference type="GO" id="GO:0000981">
    <property type="term" value="F:DNA-binding transcription factor activity, RNA polymerase II-specific"/>
    <property type="evidence" value="ECO:0007669"/>
    <property type="project" value="InterPro"/>
</dbReference>
<dbReference type="SUPFAM" id="SSF57701">
    <property type="entry name" value="Zn2/Cys6 DNA-binding domain"/>
    <property type="match status" value="1"/>
</dbReference>
<feature type="domain" description="Zn(2)-C6 fungal-type" evidence="3">
    <location>
        <begin position="57"/>
        <end position="85"/>
    </location>
</feature>
<keyword evidence="1" id="KW-0539">Nucleus</keyword>
<reference evidence="4" key="1">
    <citation type="submission" date="2023-08" db="EMBL/GenBank/DDBJ databases">
        <title>Black Yeasts Isolated from many extreme environments.</title>
        <authorList>
            <person name="Coleine C."/>
            <person name="Stajich J.E."/>
            <person name="Selbmann L."/>
        </authorList>
    </citation>
    <scope>NUCLEOTIDE SEQUENCE</scope>
    <source>
        <strain evidence="4">CCFEE 5810</strain>
    </source>
</reference>
<evidence type="ECO:0000313" key="5">
    <source>
        <dbReference type="Proteomes" id="UP001310594"/>
    </source>
</evidence>